<evidence type="ECO:0000256" key="6">
    <source>
        <dbReference type="SAM" id="Phobius"/>
    </source>
</evidence>
<feature type="transmembrane region" description="Helical" evidence="6">
    <location>
        <begin position="237"/>
        <end position="258"/>
    </location>
</feature>
<evidence type="ECO:0000256" key="5">
    <source>
        <dbReference type="ARBA" id="ARBA00023136"/>
    </source>
</evidence>
<evidence type="ECO:0000256" key="3">
    <source>
        <dbReference type="ARBA" id="ARBA00022692"/>
    </source>
</evidence>
<dbReference type="PANTHER" id="PTHR40277:SF1">
    <property type="entry name" value="BLL5419 PROTEIN"/>
    <property type="match status" value="1"/>
</dbReference>
<name>A0A1F4UQH3_UNCKA</name>
<sequence>MDKKKWQIILKVLISAVLFGVIFSRIDFADVLSNFKLVDIRYLPLPILFIILNWLIGAFRWKSLLIHKSSEKVTVKYLTHLYFVGAFFNNFMPTSVGGDVYKVLALGKKIGSKTDAFAATFMERFTGVMALVLISYFGLARTLDFWIEQLPEIISDNSLYLTFFKFLVFFGFWIGVAVAFLLLKILSKKIGILGKIYNSLLVYKDRRGVLLSAFLTSFVIQLLSIFTQYFVFVSMGITFPITYSLFVFPVIALATFFIPSLNGLGVQDALFIQFFSSSGVPVELALSASIIYHLLRLFVSLFGGILYVFNKEN</sequence>
<keyword evidence="3 6" id="KW-0812">Transmembrane</keyword>
<accession>A0A1F4UQH3</accession>
<dbReference type="Pfam" id="PF03706">
    <property type="entry name" value="LPG_synthase_TM"/>
    <property type="match status" value="1"/>
</dbReference>
<proteinExistence type="predicted"/>
<keyword evidence="2" id="KW-1003">Cell membrane</keyword>
<evidence type="ECO:0000256" key="2">
    <source>
        <dbReference type="ARBA" id="ARBA00022475"/>
    </source>
</evidence>
<feature type="transmembrane region" description="Helical" evidence="6">
    <location>
        <begin position="290"/>
        <end position="309"/>
    </location>
</feature>
<feature type="transmembrane region" description="Helical" evidence="6">
    <location>
        <begin position="40"/>
        <end position="61"/>
    </location>
</feature>
<evidence type="ECO:0008006" key="9">
    <source>
        <dbReference type="Google" id="ProtNLM"/>
    </source>
</evidence>
<dbReference type="GO" id="GO:0005886">
    <property type="term" value="C:plasma membrane"/>
    <property type="evidence" value="ECO:0007669"/>
    <property type="project" value="UniProtKB-SubCell"/>
</dbReference>
<reference evidence="7 8" key="1">
    <citation type="journal article" date="2016" name="Nat. Commun.">
        <title>Thousands of microbial genomes shed light on interconnected biogeochemical processes in an aquifer system.</title>
        <authorList>
            <person name="Anantharaman K."/>
            <person name="Brown C.T."/>
            <person name="Hug L.A."/>
            <person name="Sharon I."/>
            <person name="Castelle C.J."/>
            <person name="Probst A.J."/>
            <person name="Thomas B.C."/>
            <person name="Singh A."/>
            <person name="Wilkins M.J."/>
            <person name="Karaoz U."/>
            <person name="Brodie E.L."/>
            <person name="Williams K.H."/>
            <person name="Hubbard S.S."/>
            <person name="Banfield J.F."/>
        </authorList>
    </citation>
    <scope>NUCLEOTIDE SEQUENCE [LARGE SCALE GENOMIC DNA]</scope>
</reference>
<feature type="transmembrane region" description="Helical" evidence="6">
    <location>
        <begin position="81"/>
        <end position="104"/>
    </location>
</feature>
<keyword evidence="5 6" id="KW-0472">Membrane</keyword>
<keyword evidence="4 6" id="KW-1133">Transmembrane helix</keyword>
<dbReference type="PANTHER" id="PTHR40277">
    <property type="entry name" value="BLL5419 PROTEIN"/>
    <property type="match status" value="1"/>
</dbReference>
<feature type="transmembrane region" description="Helical" evidence="6">
    <location>
        <begin position="159"/>
        <end position="187"/>
    </location>
</feature>
<evidence type="ECO:0000256" key="4">
    <source>
        <dbReference type="ARBA" id="ARBA00022989"/>
    </source>
</evidence>
<dbReference type="AlphaFoldDB" id="A0A1F4UQH3"/>
<dbReference type="NCBIfam" id="TIGR00374">
    <property type="entry name" value="flippase-like domain"/>
    <property type="match status" value="1"/>
</dbReference>
<organism evidence="7 8">
    <name type="scientific">candidate division WWE3 bacterium RIFCSPHIGHO2_01_FULL_42_13</name>
    <dbReference type="NCBI Taxonomy" id="1802617"/>
    <lineage>
        <taxon>Bacteria</taxon>
        <taxon>Katanobacteria</taxon>
    </lineage>
</organism>
<feature type="transmembrane region" description="Helical" evidence="6">
    <location>
        <begin position="116"/>
        <end position="139"/>
    </location>
</feature>
<feature type="transmembrane region" description="Helical" evidence="6">
    <location>
        <begin position="6"/>
        <end position="28"/>
    </location>
</feature>
<dbReference type="EMBL" id="MEVA01000016">
    <property type="protein sequence ID" value="OGC47205.1"/>
    <property type="molecule type" value="Genomic_DNA"/>
</dbReference>
<comment type="caution">
    <text evidence="7">The sequence shown here is derived from an EMBL/GenBank/DDBJ whole genome shotgun (WGS) entry which is preliminary data.</text>
</comment>
<dbReference type="STRING" id="1802617.A2886_00985"/>
<evidence type="ECO:0000313" key="8">
    <source>
        <dbReference type="Proteomes" id="UP000176608"/>
    </source>
</evidence>
<comment type="subcellular location">
    <subcellularLocation>
        <location evidence="1">Cell membrane</location>
        <topology evidence="1">Multi-pass membrane protein</topology>
    </subcellularLocation>
</comment>
<evidence type="ECO:0000313" key="7">
    <source>
        <dbReference type="EMBL" id="OGC47205.1"/>
    </source>
</evidence>
<dbReference type="Proteomes" id="UP000176608">
    <property type="component" value="Unassembled WGS sequence"/>
</dbReference>
<protein>
    <recommendedName>
        <fullName evidence="9">Flippase-like domain-containing protein</fullName>
    </recommendedName>
</protein>
<gene>
    <name evidence="7" type="ORF">A2886_00985</name>
</gene>
<feature type="transmembrane region" description="Helical" evidence="6">
    <location>
        <begin position="208"/>
        <end position="231"/>
    </location>
</feature>
<evidence type="ECO:0000256" key="1">
    <source>
        <dbReference type="ARBA" id="ARBA00004651"/>
    </source>
</evidence>
<dbReference type="InterPro" id="IPR022791">
    <property type="entry name" value="L-PG_synthase/AglD"/>
</dbReference>